<feature type="non-terminal residue" evidence="2">
    <location>
        <position position="258"/>
    </location>
</feature>
<dbReference type="InterPro" id="IPR050128">
    <property type="entry name" value="Sulfate_adenylyltrnsfr_sub2"/>
</dbReference>
<dbReference type="SUPFAM" id="SSF52402">
    <property type="entry name" value="Adenine nucleotide alpha hydrolases-like"/>
    <property type="match status" value="1"/>
</dbReference>
<accession>A0A382PG03</accession>
<dbReference type="Gene3D" id="3.40.50.620">
    <property type="entry name" value="HUPs"/>
    <property type="match status" value="1"/>
</dbReference>
<sequence length="258" mass="29445">MQPVIGKSKSYFNELGFRKTIDELVKQIAGLYLKDQIPWIVGYSGGKDSSACLQLMWKTLEYLKKNNKKLKPLYVITTDTLVENPIVSSWVKGSLHSLEAKAKEQELPIFPNLLTPNIKETFWVNLIGKGYPAPRRKFRWCTERMKIRPADRFLRKLAAESGEAIIVIGSRKAESSNRLASIKKFEEKSVRENFTPHVNLSNVFSFLPIKNWSNDDVWLYLLQEECPWGIQNKDLLSMYKGATDGGECPLVIDTSTPS</sequence>
<dbReference type="GO" id="GO:0003824">
    <property type="term" value="F:catalytic activity"/>
    <property type="evidence" value="ECO:0007669"/>
    <property type="project" value="InterPro"/>
</dbReference>
<name>A0A382PG03_9ZZZZ</name>
<dbReference type="AlphaFoldDB" id="A0A382PG03"/>
<dbReference type="NCBIfam" id="TIGR03183">
    <property type="entry name" value="DNA_S_dndC"/>
    <property type="match status" value="1"/>
</dbReference>
<evidence type="ECO:0000313" key="2">
    <source>
        <dbReference type="EMBL" id="SVC72303.1"/>
    </source>
</evidence>
<reference evidence="2" key="1">
    <citation type="submission" date="2018-05" db="EMBL/GenBank/DDBJ databases">
        <authorList>
            <person name="Lanie J.A."/>
            <person name="Ng W.-L."/>
            <person name="Kazmierczak K.M."/>
            <person name="Andrzejewski T.M."/>
            <person name="Davidsen T.M."/>
            <person name="Wayne K.J."/>
            <person name="Tettelin H."/>
            <person name="Glass J.I."/>
            <person name="Rusch D."/>
            <person name="Podicherti R."/>
            <person name="Tsui H.-C.T."/>
            <person name="Winkler M.E."/>
        </authorList>
    </citation>
    <scope>NUCLEOTIDE SEQUENCE</scope>
</reference>
<dbReference type="Pfam" id="PF01507">
    <property type="entry name" value="PAPS_reduct"/>
    <property type="match status" value="1"/>
</dbReference>
<proteinExistence type="predicted"/>
<dbReference type="PANTHER" id="PTHR43196:SF2">
    <property type="entry name" value="PHOSPHOADENOSINE PHOSPHOSULFATE REDUCTASE"/>
    <property type="match status" value="1"/>
</dbReference>
<dbReference type="InterPro" id="IPR014729">
    <property type="entry name" value="Rossmann-like_a/b/a_fold"/>
</dbReference>
<dbReference type="InterPro" id="IPR002500">
    <property type="entry name" value="PAPS_reduct_dom"/>
</dbReference>
<organism evidence="2">
    <name type="scientific">marine metagenome</name>
    <dbReference type="NCBI Taxonomy" id="408172"/>
    <lineage>
        <taxon>unclassified sequences</taxon>
        <taxon>metagenomes</taxon>
        <taxon>ecological metagenomes</taxon>
    </lineage>
</organism>
<dbReference type="PANTHER" id="PTHR43196">
    <property type="entry name" value="SULFATE ADENYLYLTRANSFERASE SUBUNIT 2"/>
    <property type="match status" value="1"/>
</dbReference>
<protein>
    <recommendedName>
        <fullName evidence="1">Phosphoadenosine phosphosulphate reductase domain-containing protein</fullName>
    </recommendedName>
</protein>
<dbReference type="EMBL" id="UINC01107146">
    <property type="protein sequence ID" value="SVC72303.1"/>
    <property type="molecule type" value="Genomic_DNA"/>
</dbReference>
<dbReference type="InterPro" id="IPR017598">
    <property type="entry name" value="SulphurTrfase_DndC"/>
</dbReference>
<feature type="domain" description="Phosphoadenosine phosphosulphate reductase" evidence="1">
    <location>
        <begin position="40"/>
        <end position="227"/>
    </location>
</feature>
<gene>
    <name evidence="2" type="ORF">METZ01_LOCUS325157</name>
</gene>
<evidence type="ECO:0000259" key="1">
    <source>
        <dbReference type="Pfam" id="PF01507"/>
    </source>
</evidence>